<dbReference type="SMART" id="SM00516">
    <property type="entry name" value="SEC14"/>
    <property type="match status" value="1"/>
</dbReference>
<evidence type="ECO:0000313" key="2">
    <source>
        <dbReference type="EMBL" id="KAK9730679.1"/>
    </source>
</evidence>
<dbReference type="PROSITE" id="PS50191">
    <property type="entry name" value="CRAL_TRIO"/>
    <property type="match status" value="1"/>
</dbReference>
<proteinExistence type="predicted"/>
<dbReference type="CDD" id="cd00170">
    <property type="entry name" value="SEC14"/>
    <property type="match status" value="1"/>
</dbReference>
<keyword evidence="3" id="KW-1185">Reference proteome</keyword>
<dbReference type="InterPro" id="IPR001251">
    <property type="entry name" value="CRAL-TRIO_dom"/>
</dbReference>
<dbReference type="GO" id="GO:1902936">
    <property type="term" value="F:phosphatidylinositol bisphosphate binding"/>
    <property type="evidence" value="ECO:0007669"/>
    <property type="project" value="TreeGrafter"/>
</dbReference>
<gene>
    <name evidence="2" type="ORF">QE152_g14288</name>
</gene>
<dbReference type="InterPro" id="IPR036865">
    <property type="entry name" value="CRAL-TRIO_dom_sf"/>
</dbReference>
<dbReference type="PRINTS" id="PR00180">
    <property type="entry name" value="CRETINALDHBP"/>
</dbReference>
<dbReference type="Gene3D" id="1.10.8.20">
    <property type="entry name" value="N-terminal domain of phosphatidylinositol transfer protein sec14p"/>
    <property type="match status" value="1"/>
</dbReference>
<protein>
    <submittedName>
        <fullName evidence="2">CRAL/TRIO domain</fullName>
    </submittedName>
</protein>
<accession>A0AAW1L954</accession>
<feature type="domain" description="CRAL-TRIO" evidence="1">
    <location>
        <begin position="160"/>
        <end position="326"/>
    </location>
</feature>
<dbReference type="GO" id="GO:0016020">
    <property type="term" value="C:membrane"/>
    <property type="evidence" value="ECO:0007669"/>
    <property type="project" value="TreeGrafter"/>
</dbReference>
<evidence type="ECO:0000313" key="3">
    <source>
        <dbReference type="Proteomes" id="UP001458880"/>
    </source>
</evidence>
<dbReference type="AlphaFoldDB" id="A0AAW1L954"/>
<dbReference type="Gene3D" id="3.40.525.10">
    <property type="entry name" value="CRAL-TRIO lipid binding domain"/>
    <property type="match status" value="1"/>
</dbReference>
<dbReference type="Gene3D" id="1.20.5.1200">
    <property type="entry name" value="Alpha-tocopherol transfer"/>
    <property type="match status" value="1"/>
</dbReference>
<sequence>MAVPNDDAVPWINLLFLYCRRMGRIIKAASSIINGAPLTNNCCLGMKNVMNSFSIYYLVVFSMTHHSQIWFGFTPLSKELQAKAIAELNEKPERIAEDIEYIKEWLRKQHHLNPRLEDQLILNYLRGCKFSLEKTKAKFDSLYTLKGMLPEFFTNRDPFRKEIQDILKLGLALPLTKASEPDGPRVLLVRSIPDPSIYKMEDVFKVNMMIGDIMVQEDDQYIVGGLIIFNDVSGTSISYLTHMTPSLAKKSMTYYQDAYPTRPKELHFFNIPSFFDALMSIIKPFLKEKMQQRLRIHNTSRIQEMYQYIPKSILPTEYGGDAGPIQDLIDYWKKKVEDYAPWFQEDAKYVSDESKRLGKPKTASDLFGIEGSFRKLNVD</sequence>
<evidence type="ECO:0000259" key="1">
    <source>
        <dbReference type="PROSITE" id="PS50191"/>
    </source>
</evidence>
<organism evidence="2 3">
    <name type="scientific">Popillia japonica</name>
    <name type="common">Japanese beetle</name>
    <dbReference type="NCBI Taxonomy" id="7064"/>
    <lineage>
        <taxon>Eukaryota</taxon>
        <taxon>Metazoa</taxon>
        <taxon>Ecdysozoa</taxon>
        <taxon>Arthropoda</taxon>
        <taxon>Hexapoda</taxon>
        <taxon>Insecta</taxon>
        <taxon>Pterygota</taxon>
        <taxon>Neoptera</taxon>
        <taxon>Endopterygota</taxon>
        <taxon>Coleoptera</taxon>
        <taxon>Polyphaga</taxon>
        <taxon>Scarabaeiformia</taxon>
        <taxon>Scarabaeidae</taxon>
        <taxon>Rutelinae</taxon>
        <taxon>Popillia</taxon>
    </lineage>
</organism>
<dbReference type="SUPFAM" id="SSF46938">
    <property type="entry name" value="CRAL/TRIO N-terminal domain"/>
    <property type="match status" value="1"/>
</dbReference>
<comment type="caution">
    <text evidence="2">The sequence shown here is derived from an EMBL/GenBank/DDBJ whole genome shotgun (WGS) entry which is preliminary data.</text>
</comment>
<dbReference type="Pfam" id="PF00650">
    <property type="entry name" value="CRAL_TRIO"/>
    <property type="match status" value="1"/>
</dbReference>
<reference evidence="2 3" key="1">
    <citation type="journal article" date="2024" name="BMC Genomics">
        <title>De novo assembly and annotation of Popillia japonica's genome with initial clues to its potential as an invasive pest.</title>
        <authorList>
            <person name="Cucini C."/>
            <person name="Boschi S."/>
            <person name="Funari R."/>
            <person name="Cardaioli E."/>
            <person name="Iannotti N."/>
            <person name="Marturano G."/>
            <person name="Paoli F."/>
            <person name="Bruttini M."/>
            <person name="Carapelli A."/>
            <person name="Frati F."/>
            <person name="Nardi F."/>
        </authorList>
    </citation>
    <scope>NUCLEOTIDE SEQUENCE [LARGE SCALE GENOMIC DNA]</scope>
    <source>
        <strain evidence="2">DMR45628</strain>
    </source>
</reference>
<dbReference type="PANTHER" id="PTHR10174:SF216">
    <property type="entry name" value="CRAL-TRIO DOMAIN-CONTAINING PROTEIN-RELATED"/>
    <property type="match status" value="1"/>
</dbReference>
<name>A0AAW1L954_POPJA</name>
<dbReference type="Proteomes" id="UP001458880">
    <property type="component" value="Unassembled WGS sequence"/>
</dbReference>
<dbReference type="EMBL" id="JASPKY010000143">
    <property type="protein sequence ID" value="KAK9730679.1"/>
    <property type="molecule type" value="Genomic_DNA"/>
</dbReference>
<dbReference type="SUPFAM" id="SSF52087">
    <property type="entry name" value="CRAL/TRIO domain"/>
    <property type="match status" value="1"/>
</dbReference>
<dbReference type="InterPro" id="IPR036273">
    <property type="entry name" value="CRAL/TRIO_N_dom_sf"/>
</dbReference>
<dbReference type="PANTHER" id="PTHR10174">
    <property type="entry name" value="ALPHA-TOCOPHEROL TRANSFER PROTEIN-RELATED"/>
    <property type="match status" value="1"/>
</dbReference>